<dbReference type="SUPFAM" id="SSF46785">
    <property type="entry name" value="Winged helix' DNA-binding domain"/>
    <property type="match status" value="1"/>
</dbReference>
<dbReference type="Gene3D" id="1.10.10.10">
    <property type="entry name" value="Winged helix-like DNA-binding domain superfamily/Winged helix DNA-binding domain"/>
    <property type="match status" value="1"/>
</dbReference>
<proteinExistence type="predicted"/>
<evidence type="ECO:0000313" key="6">
    <source>
        <dbReference type="Proteomes" id="UP000647416"/>
    </source>
</evidence>
<keyword evidence="2" id="KW-0238">DNA-binding</keyword>
<evidence type="ECO:0000256" key="1">
    <source>
        <dbReference type="ARBA" id="ARBA00023015"/>
    </source>
</evidence>
<reference evidence="5" key="1">
    <citation type="submission" date="2020-08" db="EMBL/GenBank/DDBJ databases">
        <title>Genome public.</title>
        <authorList>
            <person name="Liu C."/>
            <person name="Sun Q."/>
        </authorList>
    </citation>
    <scope>NUCLEOTIDE SEQUENCE</scope>
    <source>
        <strain evidence="5">NSJ-50</strain>
    </source>
</reference>
<keyword evidence="1" id="KW-0805">Transcription regulation</keyword>
<dbReference type="RefSeq" id="WP_178348668.1">
    <property type="nucleotide sequence ID" value="NZ_JACRTE010000007.1"/>
</dbReference>
<dbReference type="InterPro" id="IPR036388">
    <property type="entry name" value="WH-like_DNA-bd_sf"/>
</dbReference>
<dbReference type="InterPro" id="IPR036390">
    <property type="entry name" value="WH_DNA-bd_sf"/>
</dbReference>
<gene>
    <name evidence="5" type="ORF">H8706_07420</name>
</gene>
<dbReference type="Proteomes" id="UP000647416">
    <property type="component" value="Unassembled WGS sequence"/>
</dbReference>
<feature type="domain" description="HTH gntR-type" evidence="4">
    <location>
        <begin position="10"/>
        <end position="78"/>
    </location>
</feature>
<accession>A0A926ISS4</accession>
<evidence type="ECO:0000256" key="2">
    <source>
        <dbReference type="ARBA" id="ARBA00023125"/>
    </source>
</evidence>
<sequence length="124" mass="13912">MLGISLNNSAPIYEQLINKIENLVLAGLLEPNESLPSVRELATSLAVNPNTVQKAYTYLEQIGVTYSVSGKGRFVTGDVEVLRQRKVTDAYFELQKTVEKLKDLGEDEKNVSEKVNSFYKEDKK</sequence>
<evidence type="ECO:0000259" key="4">
    <source>
        <dbReference type="PROSITE" id="PS50949"/>
    </source>
</evidence>
<evidence type="ECO:0000256" key="3">
    <source>
        <dbReference type="ARBA" id="ARBA00023163"/>
    </source>
</evidence>
<dbReference type="PANTHER" id="PTHR38445">
    <property type="entry name" value="HTH-TYPE TRANSCRIPTIONAL REPRESSOR YTRA"/>
    <property type="match status" value="1"/>
</dbReference>
<evidence type="ECO:0000313" key="5">
    <source>
        <dbReference type="EMBL" id="MBC8596699.1"/>
    </source>
</evidence>
<dbReference type="GO" id="GO:0003700">
    <property type="term" value="F:DNA-binding transcription factor activity"/>
    <property type="evidence" value="ECO:0007669"/>
    <property type="project" value="InterPro"/>
</dbReference>
<dbReference type="InterPro" id="IPR000524">
    <property type="entry name" value="Tscrpt_reg_HTH_GntR"/>
</dbReference>
<dbReference type="EMBL" id="JACRTE010000007">
    <property type="protein sequence ID" value="MBC8596699.1"/>
    <property type="molecule type" value="Genomic_DNA"/>
</dbReference>
<keyword evidence="3" id="KW-0804">Transcription</keyword>
<name>A0A926ISS4_9FIRM</name>
<keyword evidence="6" id="KW-1185">Reference proteome</keyword>
<dbReference type="GO" id="GO:0003677">
    <property type="term" value="F:DNA binding"/>
    <property type="evidence" value="ECO:0007669"/>
    <property type="project" value="UniProtKB-KW"/>
</dbReference>
<organism evidence="5 6">
    <name type="scientific">Qingrenia yutianensis</name>
    <dbReference type="NCBI Taxonomy" id="2763676"/>
    <lineage>
        <taxon>Bacteria</taxon>
        <taxon>Bacillati</taxon>
        <taxon>Bacillota</taxon>
        <taxon>Clostridia</taxon>
        <taxon>Eubacteriales</taxon>
        <taxon>Oscillospiraceae</taxon>
        <taxon>Qingrenia</taxon>
    </lineage>
</organism>
<comment type="caution">
    <text evidence="5">The sequence shown here is derived from an EMBL/GenBank/DDBJ whole genome shotgun (WGS) entry which is preliminary data.</text>
</comment>
<protein>
    <submittedName>
        <fullName evidence="5">GntR family transcriptional regulator</fullName>
    </submittedName>
</protein>
<dbReference type="PANTHER" id="PTHR38445:SF9">
    <property type="entry name" value="HTH-TYPE TRANSCRIPTIONAL REPRESSOR YTRA"/>
    <property type="match status" value="1"/>
</dbReference>
<dbReference type="AlphaFoldDB" id="A0A926ISS4"/>
<dbReference type="PROSITE" id="PS50949">
    <property type="entry name" value="HTH_GNTR"/>
    <property type="match status" value="1"/>
</dbReference>
<dbReference type="CDD" id="cd07377">
    <property type="entry name" value="WHTH_GntR"/>
    <property type="match status" value="1"/>
</dbReference>
<dbReference type="SMART" id="SM00345">
    <property type="entry name" value="HTH_GNTR"/>
    <property type="match status" value="1"/>
</dbReference>
<dbReference type="Pfam" id="PF00392">
    <property type="entry name" value="GntR"/>
    <property type="match status" value="1"/>
</dbReference>